<gene>
    <name evidence="2" type="ORF">g.1310</name>
    <name evidence="1" type="ORF">g.1312</name>
</gene>
<evidence type="ECO:0000313" key="2">
    <source>
        <dbReference type="EMBL" id="JAT35639.1"/>
    </source>
</evidence>
<organism evidence="2">
    <name type="scientific">Graphocephala atropunctata</name>
    <dbReference type="NCBI Taxonomy" id="36148"/>
    <lineage>
        <taxon>Eukaryota</taxon>
        <taxon>Metazoa</taxon>
        <taxon>Ecdysozoa</taxon>
        <taxon>Arthropoda</taxon>
        <taxon>Hexapoda</taxon>
        <taxon>Insecta</taxon>
        <taxon>Pterygota</taxon>
        <taxon>Neoptera</taxon>
        <taxon>Paraneoptera</taxon>
        <taxon>Hemiptera</taxon>
        <taxon>Auchenorrhyncha</taxon>
        <taxon>Membracoidea</taxon>
        <taxon>Cicadellidae</taxon>
        <taxon>Cicadellinae</taxon>
        <taxon>Cicadellini</taxon>
        <taxon>Graphocephala</taxon>
    </lineage>
</organism>
<dbReference type="PANTHER" id="PTHR23053">
    <property type="entry name" value="DLEC1 DELETED IN LUNG AND ESOPHAGEAL CANCER 1"/>
    <property type="match status" value="1"/>
</dbReference>
<dbReference type="GO" id="GO:0003341">
    <property type="term" value="P:cilium movement"/>
    <property type="evidence" value="ECO:0007669"/>
    <property type="project" value="TreeGrafter"/>
</dbReference>
<name>A0A1B6MIE9_9HEMI</name>
<dbReference type="Gene3D" id="2.60.40.10">
    <property type="entry name" value="Immunoglobulins"/>
    <property type="match status" value="1"/>
</dbReference>
<dbReference type="PANTHER" id="PTHR23053:SF0">
    <property type="entry name" value="HYDROCEPHALUS-INDUCING PROTEIN HOMOLOG"/>
    <property type="match status" value="1"/>
</dbReference>
<sequence>STVRGSTATRRLLLCNTGDLAVRFVWEVKNNLFAISPVEGYSAPGSDVTLTVSYTPDRLQADVSCQAVCTLSHHEELSVKLSGSCVDVPPPLMSISLSCPVRQSTSTQIPIFNKFGQEVSLLASVSGEYFSGDQVTSLPAYATQLFEIKYSPLSVTTPPQLHQGTALFYLVDGSCLVYALEGSATPPAMADRLQAQLFTHNSHTLAVPVQNWLQAPQKFIVTHSLESSSEPVSRYSLLYHQYLMVSGSKTRELSLTITSYLPGTLTFKIILTNESTGDYVWYELVCEVLPCGPLGDICLTTTVRQPVYHDLVVQNPLDTEVNVRCVVDVPGLTAVNSPLSVGPLQQGVVKLQYLPLWPCDLSPSSLELTCELLGVLPYTVLTSALPPRPTPPLHLTCDLGLEATAYIQLHNPSTLQAVFECMSSHEDVTVDSPVTVAAGSSESVRVLYQPSSITNISAEVRATSPQAGDFLFPVIGTSLYPEPRGPYMLNPSTNVTVSVKNIFREAKTFVFSVDNPTFIIKEPTLDLGPNQTAEVTVKMAPLEDKQFPQYPETAKLTASITDEAFCHIKWTFYLCGLLSTSSLPT</sequence>
<feature type="non-terminal residue" evidence="2">
    <location>
        <position position="1"/>
    </location>
</feature>
<reference evidence="2" key="1">
    <citation type="submission" date="2015-11" db="EMBL/GenBank/DDBJ databases">
        <title>De novo transcriptome assembly of four potential Pierce s Disease insect vectors from Arizona vineyards.</title>
        <authorList>
            <person name="Tassone E.E."/>
        </authorList>
    </citation>
    <scope>NUCLEOTIDE SEQUENCE</scope>
</reference>
<dbReference type="EMBL" id="GEBQ01012115">
    <property type="protein sequence ID" value="JAT27862.1"/>
    <property type="molecule type" value="Transcribed_RNA"/>
</dbReference>
<dbReference type="InterPro" id="IPR013783">
    <property type="entry name" value="Ig-like_fold"/>
</dbReference>
<evidence type="ECO:0000313" key="1">
    <source>
        <dbReference type="EMBL" id="JAT27862.1"/>
    </source>
</evidence>
<protein>
    <recommendedName>
        <fullName evidence="3">MSP domain-containing protein</fullName>
    </recommendedName>
</protein>
<dbReference type="GO" id="GO:0005930">
    <property type="term" value="C:axoneme"/>
    <property type="evidence" value="ECO:0007669"/>
    <property type="project" value="TreeGrafter"/>
</dbReference>
<dbReference type="EMBL" id="GEBQ01004338">
    <property type="protein sequence ID" value="JAT35639.1"/>
    <property type="molecule type" value="Transcribed_RNA"/>
</dbReference>
<evidence type="ECO:0008006" key="3">
    <source>
        <dbReference type="Google" id="ProtNLM"/>
    </source>
</evidence>
<dbReference type="AlphaFoldDB" id="A0A1B6MIE9"/>
<proteinExistence type="predicted"/>
<accession>A0A1B6MIE9</accession>
<dbReference type="InterPro" id="IPR033305">
    <property type="entry name" value="Hydin-like"/>
</dbReference>
<dbReference type="GO" id="GO:1904158">
    <property type="term" value="P:axonemal central apparatus assembly"/>
    <property type="evidence" value="ECO:0007669"/>
    <property type="project" value="TreeGrafter"/>
</dbReference>